<feature type="transmembrane region" description="Helical" evidence="1">
    <location>
        <begin position="239"/>
        <end position="260"/>
    </location>
</feature>
<keyword evidence="1" id="KW-1133">Transmembrane helix</keyword>
<dbReference type="RefSeq" id="WP_124565736.1">
    <property type="nucleotide sequence ID" value="NZ_JARRRY010000007.1"/>
</dbReference>
<keyword evidence="3" id="KW-1185">Reference proteome</keyword>
<feature type="transmembrane region" description="Helical" evidence="1">
    <location>
        <begin position="299"/>
        <end position="320"/>
    </location>
</feature>
<proteinExistence type="predicted"/>
<feature type="transmembrane region" description="Helical" evidence="1">
    <location>
        <begin position="38"/>
        <end position="54"/>
    </location>
</feature>
<feature type="transmembrane region" description="Helical" evidence="1">
    <location>
        <begin position="176"/>
        <end position="195"/>
    </location>
</feature>
<keyword evidence="1" id="KW-0472">Membrane</keyword>
<keyword evidence="1" id="KW-0812">Transmembrane</keyword>
<feature type="transmembrane region" description="Helical" evidence="1">
    <location>
        <begin position="6"/>
        <end position="26"/>
    </location>
</feature>
<dbReference type="PANTHER" id="PTHR40400:SF1">
    <property type="entry name" value="SLR1512 PROTEIN"/>
    <property type="match status" value="1"/>
</dbReference>
<evidence type="ECO:0000313" key="3">
    <source>
        <dbReference type="Proteomes" id="UP001218246"/>
    </source>
</evidence>
<feature type="transmembrane region" description="Helical" evidence="1">
    <location>
        <begin position="66"/>
        <end position="85"/>
    </location>
</feature>
<protein>
    <submittedName>
        <fullName evidence="2">Sodium-dependent bicarbonate transport family permease</fullName>
    </submittedName>
</protein>
<comment type="caution">
    <text evidence="2">The sequence shown here is derived from an EMBL/GenBank/DDBJ whole genome shotgun (WGS) entry which is preliminary data.</text>
</comment>
<dbReference type="InterPro" id="IPR010293">
    <property type="entry name" value="Sbt_1"/>
</dbReference>
<organism evidence="2 3">
    <name type="scientific">Ectobacillus antri</name>
    <dbReference type="NCBI Taxonomy" id="2486280"/>
    <lineage>
        <taxon>Bacteria</taxon>
        <taxon>Bacillati</taxon>
        <taxon>Bacillota</taxon>
        <taxon>Bacilli</taxon>
        <taxon>Bacillales</taxon>
        <taxon>Bacillaceae</taxon>
        <taxon>Ectobacillus</taxon>
    </lineage>
</organism>
<dbReference type="PANTHER" id="PTHR40400">
    <property type="entry name" value="SLR1512 PROTEIN"/>
    <property type="match status" value="1"/>
</dbReference>
<dbReference type="EMBL" id="JARULN010000008">
    <property type="protein sequence ID" value="MDG5754398.1"/>
    <property type="molecule type" value="Genomic_DNA"/>
</dbReference>
<name>A0ABT6H6J7_9BACI</name>
<feature type="transmembrane region" description="Helical" evidence="1">
    <location>
        <begin position="129"/>
        <end position="148"/>
    </location>
</feature>
<accession>A0ABT6H6J7</accession>
<feature type="transmembrane region" description="Helical" evidence="1">
    <location>
        <begin position="266"/>
        <end position="287"/>
    </location>
</feature>
<dbReference type="Pfam" id="PF05982">
    <property type="entry name" value="Sbt_1"/>
    <property type="match status" value="1"/>
</dbReference>
<evidence type="ECO:0000256" key="1">
    <source>
        <dbReference type="SAM" id="Phobius"/>
    </source>
</evidence>
<feature type="transmembrane region" description="Helical" evidence="1">
    <location>
        <begin position="97"/>
        <end position="117"/>
    </location>
</feature>
<evidence type="ECO:0000313" key="2">
    <source>
        <dbReference type="EMBL" id="MDG5754398.1"/>
    </source>
</evidence>
<feature type="transmembrane region" description="Helical" evidence="1">
    <location>
        <begin position="207"/>
        <end position="227"/>
    </location>
</feature>
<reference evidence="2 3" key="1">
    <citation type="submission" date="2023-04" db="EMBL/GenBank/DDBJ databases">
        <title>Ectobacillus antri isolated from activated sludge.</title>
        <authorList>
            <person name="Yan P."/>
            <person name="Liu X."/>
        </authorList>
    </citation>
    <scope>NUCLEOTIDE SEQUENCE [LARGE SCALE GENOMIC DNA]</scope>
    <source>
        <strain evidence="2 3">C18H</strain>
    </source>
</reference>
<gene>
    <name evidence="2" type="ORF">P6P90_10490</name>
</gene>
<dbReference type="Proteomes" id="UP001218246">
    <property type="component" value="Unassembled WGS sequence"/>
</dbReference>
<sequence length="327" mass="34376">MMELVLQNVLTPAVLFFILGIFAAVVKSDLKFPQGLSEFLSIYLLVAIGLKGGVELSKHALSEVSGPMLGVLCLGTLIPVVVMLICERIGLDRKNAAALAACYGSVSIVTYGAGVTFLEQTGTSFESYMSAMVVLMESPAIFVALYFLKLRENTAPSVQLGIVAKPGDASLLRESLFGKSILLLVGSLLIGWILGPKAVPVIKPLFIDLYGSMLVLFLLNMGVVAGQRLPTIFSYGIKLIGLGILFPLIFGTTGVLVGYISGLSAGGMMLMGVLAGSASYIAAPAALRASVPEANASIYLGLALGVTFPFNLIFGIPLYYQIALLLA</sequence>